<keyword evidence="7" id="KW-0004">4Fe-4S</keyword>
<sequence>MELLLQRPYECYDEDKFHDECGVYGIFSKSPQINVAKRTYYGLYALQHRGQESAGIVTCDGKSMNCHKGMGLVSEVFNNEIINGLQGHSAIGHVRYSTAGDSVLKNAQPVLGEFKLGSIAIAHNGNLINADIIRELLEDSGVVFQTSIDSEVILNLIAKGSGKGILKSIIDTMQAIKGSFGIVILTENELIGVRDPYGIRPLCLGEIDGNYIIASESCAFDATGGNFIRDIEPGEIVVINEQGIKSYNFGEKTKCATCSFEYIYFARPDTIIDGISVNDSRVKAGIKLFEEHPIEADVVIGVPDSGMPAAIGFSKASKIPFEIGLIKNRYIGRTFIAPNQEERESAVNVKLNVLKESVEGKSVVLIDDSIVRGTTSKRLVELLKNAGAKEVHFRVCSPVVKYPCYFGIDTPYRDALIGSQLEIHEIKEAIGADSLEYLSTEGLYECLGKSEGFCTGCFHGKYPISAPVKECNGEEN</sequence>
<dbReference type="HAMAP" id="MF_01931">
    <property type="entry name" value="PurF"/>
    <property type="match status" value="1"/>
</dbReference>
<accession>A0ABS4JYZ4</accession>
<feature type="binding site" evidence="7">
    <location>
        <position position="305"/>
    </location>
    <ligand>
        <name>Mg(2+)</name>
        <dbReference type="ChEBI" id="CHEBI:18420"/>
    </ligand>
</feature>
<feature type="binding site" evidence="7">
    <location>
        <position position="258"/>
    </location>
    <ligand>
        <name>[4Fe-4S] cluster</name>
        <dbReference type="ChEBI" id="CHEBI:49883"/>
    </ligand>
</feature>
<proteinExistence type="inferred from homology"/>
<comment type="pathway">
    <text evidence="1 7 8">Purine metabolism; IMP biosynthesis via de novo pathway; N(1)-(5-phospho-D-ribosyl)glycinamide from 5-phospho-alpha-D-ribose 1-diphosphate: step 1/2.</text>
</comment>
<gene>
    <name evidence="7" type="primary">purF</name>
    <name evidence="10" type="ORF">J2Z44_000540</name>
</gene>
<evidence type="ECO:0000256" key="4">
    <source>
        <dbReference type="ARBA" id="ARBA00022679"/>
    </source>
</evidence>
<keyword evidence="11" id="KW-1185">Reference proteome</keyword>
<evidence type="ECO:0000313" key="11">
    <source>
        <dbReference type="Proteomes" id="UP001519308"/>
    </source>
</evidence>
<dbReference type="PROSITE" id="PS51278">
    <property type="entry name" value="GATASE_TYPE_2"/>
    <property type="match status" value="1"/>
</dbReference>
<dbReference type="GO" id="GO:0004044">
    <property type="term" value="F:amidophosphoribosyltransferase activity"/>
    <property type="evidence" value="ECO:0007669"/>
    <property type="project" value="UniProtKB-EC"/>
</dbReference>
<dbReference type="InterPro" id="IPR017932">
    <property type="entry name" value="GATase_2_dom"/>
</dbReference>
<name>A0ABS4JYZ4_9CLOT</name>
<reference evidence="10 11" key="1">
    <citation type="submission" date="2021-03" db="EMBL/GenBank/DDBJ databases">
        <title>Genomic Encyclopedia of Type Strains, Phase IV (KMG-IV): sequencing the most valuable type-strain genomes for metagenomic binning, comparative biology and taxonomic classification.</title>
        <authorList>
            <person name="Goeker M."/>
        </authorList>
    </citation>
    <scope>NUCLEOTIDE SEQUENCE [LARGE SCALE GENOMIC DNA]</scope>
    <source>
        <strain evidence="10 11">DSM 28650</strain>
    </source>
</reference>
<dbReference type="NCBIfam" id="TIGR01134">
    <property type="entry name" value="purF"/>
    <property type="match status" value="1"/>
</dbReference>
<feature type="active site" description="Nucleophile" evidence="7">
    <location>
        <position position="21"/>
    </location>
</feature>
<evidence type="ECO:0000259" key="9">
    <source>
        <dbReference type="PROSITE" id="PS51278"/>
    </source>
</evidence>
<dbReference type="Gene3D" id="3.40.50.2020">
    <property type="match status" value="1"/>
</dbReference>
<evidence type="ECO:0000256" key="3">
    <source>
        <dbReference type="ARBA" id="ARBA00022676"/>
    </source>
</evidence>
<keyword evidence="6 7" id="KW-0315">Glutamine amidotransferase</keyword>
<feature type="binding site" evidence="7">
    <location>
        <position position="457"/>
    </location>
    <ligand>
        <name>[4Fe-4S] cluster</name>
        <dbReference type="ChEBI" id="CHEBI:49883"/>
    </ligand>
</feature>
<dbReference type="SUPFAM" id="SSF53271">
    <property type="entry name" value="PRTase-like"/>
    <property type="match status" value="1"/>
</dbReference>
<dbReference type="Pfam" id="PF13522">
    <property type="entry name" value="GATase_6"/>
    <property type="match status" value="1"/>
</dbReference>
<evidence type="ECO:0000256" key="8">
    <source>
        <dbReference type="PIRNR" id="PIRNR000485"/>
    </source>
</evidence>
<keyword evidence="5 7" id="KW-0658">Purine biosynthesis</keyword>
<feature type="binding site" evidence="7">
    <location>
        <position position="404"/>
    </location>
    <ligand>
        <name>[4Fe-4S] cluster</name>
        <dbReference type="ChEBI" id="CHEBI:49883"/>
    </ligand>
</feature>
<comment type="catalytic activity">
    <reaction evidence="7 8">
        <text>5-phospho-beta-D-ribosylamine + L-glutamate + diphosphate = 5-phospho-alpha-D-ribose 1-diphosphate + L-glutamine + H2O</text>
        <dbReference type="Rhea" id="RHEA:14905"/>
        <dbReference type="ChEBI" id="CHEBI:15377"/>
        <dbReference type="ChEBI" id="CHEBI:29985"/>
        <dbReference type="ChEBI" id="CHEBI:33019"/>
        <dbReference type="ChEBI" id="CHEBI:58017"/>
        <dbReference type="ChEBI" id="CHEBI:58359"/>
        <dbReference type="ChEBI" id="CHEBI:58681"/>
        <dbReference type="EC" id="2.4.2.14"/>
    </reaction>
</comment>
<keyword evidence="7" id="KW-0460">Magnesium</keyword>
<organism evidence="10 11">
    <name type="scientific">Clostridium punense</name>
    <dbReference type="NCBI Taxonomy" id="1054297"/>
    <lineage>
        <taxon>Bacteria</taxon>
        <taxon>Bacillati</taxon>
        <taxon>Bacillota</taxon>
        <taxon>Clostridia</taxon>
        <taxon>Eubacteriales</taxon>
        <taxon>Clostridiaceae</taxon>
        <taxon>Clostridium</taxon>
    </lineage>
</organism>
<dbReference type="InterPro" id="IPR029055">
    <property type="entry name" value="Ntn_hydrolases_N"/>
</dbReference>
<keyword evidence="7" id="KW-0479">Metal-binding</keyword>
<feature type="binding site" evidence="7">
    <location>
        <position position="367"/>
    </location>
    <ligand>
        <name>Mg(2+)</name>
        <dbReference type="ChEBI" id="CHEBI:18420"/>
    </ligand>
</feature>
<dbReference type="EC" id="2.4.2.14" evidence="7"/>
<comment type="similarity">
    <text evidence="2 7 8">In the C-terminal section; belongs to the purine/pyrimidine phosphoribosyltransferase family.</text>
</comment>
<evidence type="ECO:0000256" key="1">
    <source>
        <dbReference type="ARBA" id="ARBA00005209"/>
    </source>
</evidence>
<evidence type="ECO:0000313" key="10">
    <source>
        <dbReference type="EMBL" id="MBP2020756.1"/>
    </source>
</evidence>
<dbReference type="SUPFAM" id="SSF56235">
    <property type="entry name" value="N-terminal nucleophile aminohydrolases (Ntn hydrolases)"/>
    <property type="match status" value="1"/>
</dbReference>
<evidence type="ECO:0000256" key="7">
    <source>
        <dbReference type="HAMAP-Rule" id="MF_01931"/>
    </source>
</evidence>
<comment type="caution">
    <text evidence="10">The sequence shown here is derived from an EMBL/GenBank/DDBJ whole genome shotgun (WGS) entry which is preliminary data.</text>
</comment>
<dbReference type="InterPro" id="IPR005854">
    <property type="entry name" value="PurF"/>
</dbReference>
<protein>
    <recommendedName>
        <fullName evidence="7">Amidophosphoribosyltransferase</fullName>
        <shortName evidence="7">ATase</shortName>
        <ecNumber evidence="7">2.4.2.14</ecNumber>
    </recommendedName>
    <alternativeName>
        <fullName evidence="7">Glutamine phosphoribosylpyrophosphate amidotransferase</fullName>
        <shortName evidence="7">GPATase</shortName>
    </alternativeName>
</protein>
<evidence type="ECO:0000256" key="6">
    <source>
        <dbReference type="ARBA" id="ARBA00022962"/>
    </source>
</evidence>
<dbReference type="PIRSF" id="PIRSF000485">
    <property type="entry name" value="Amd_phspho_trans"/>
    <property type="match status" value="1"/>
</dbReference>
<keyword evidence="3 7" id="KW-0328">Glycosyltransferase</keyword>
<dbReference type="InterPro" id="IPR029057">
    <property type="entry name" value="PRTase-like"/>
</dbReference>
<dbReference type="Proteomes" id="UP001519308">
    <property type="component" value="Unassembled WGS sequence"/>
</dbReference>
<comment type="cofactor">
    <cofactor evidence="7">
        <name>Mg(2+)</name>
        <dbReference type="ChEBI" id="CHEBI:18420"/>
    </cofactor>
    <text evidence="7">Binds 1 Mg(2+) ion per subunit.</text>
</comment>
<dbReference type="InterPro" id="IPR000836">
    <property type="entry name" value="PRTase_dom"/>
</dbReference>
<dbReference type="Gene3D" id="3.60.20.10">
    <property type="entry name" value="Glutamine Phosphoribosylpyrophosphate, subunit 1, domain 1"/>
    <property type="match status" value="1"/>
</dbReference>
<feature type="binding site" evidence="7">
    <location>
        <position position="454"/>
    </location>
    <ligand>
        <name>[4Fe-4S] cluster</name>
        <dbReference type="ChEBI" id="CHEBI:49883"/>
    </ligand>
</feature>
<dbReference type="RefSeq" id="WP_209649319.1">
    <property type="nucleotide sequence ID" value="NZ_JAGGLL010000003.1"/>
</dbReference>
<comment type="function">
    <text evidence="7">Catalyzes the formation of phosphoribosylamine from phosphoribosylpyrophosphate (PRPP) and glutamine.</text>
</comment>
<dbReference type="CDD" id="cd06223">
    <property type="entry name" value="PRTases_typeI"/>
    <property type="match status" value="1"/>
</dbReference>
<keyword evidence="4 7" id="KW-0808">Transferase</keyword>
<dbReference type="PANTHER" id="PTHR11907">
    <property type="entry name" value="AMIDOPHOSPHORIBOSYLTRANSFERASE"/>
    <property type="match status" value="1"/>
</dbReference>
<keyword evidence="7" id="KW-0411">Iron-sulfur</keyword>
<evidence type="ECO:0000256" key="5">
    <source>
        <dbReference type="ARBA" id="ARBA00022755"/>
    </source>
</evidence>
<dbReference type="EMBL" id="JAGGLL010000003">
    <property type="protein sequence ID" value="MBP2020756.1"/>
    <property type="molecule type" value="Genomic_DNA"/>
</dbReference>
<dbReference type="Pfam" id="PF00156">
    <property type="entry name" value="Pribosyltran"/>
    <property type="match status" value="1"/>
</dbReference>
<feature type="domain" description="Glutamine amidotransferase type-2" evidence="9">
    <location>
        <begin position="21"/>
        <end position="242"/>
    </location>
</feature>
<dbReference type="InterPro" id="IPR035584">
    <property type="entry name" value="PurF_N"/>
</dbReference>
<dbReference type="CDD" id="cd00715">
    <property type="entry name" value="GPATase_N"/>
    <property type="match status" value="1"/>
</dbReference>
<keyword evidence="7" id="KW-0408">Iron</keyword>
<feature type="binding site" evidence="7">
    <location>
        <position position="368"/>
    </location>
    <ligand>
        <name>Mg(2+)</name>
        <dbReference type="ChEBI" id="CHEBI:18420"/>
    </ligand>
</feature>
<comment type="cofactor">
    <cofactor evidence="7">
        <name>[4Fe-4S] cluster</name>
        <dbReference type="ChEBI" id="CHEBI:49883"/>
    </cofactor>
    <text evidence="7">Binds 1 [4Fe-4S] cluster per subunit.</text>
</comment>
<evidence type="ECO:0000256" key="2">
    <source>
        <dbReference type="ARBA" id="ARBA00010138"/>
    </source>
</evidence>